<dbReference type="AlphaFoldDB" id="A0A154PFH9"/>
<proteinExistence type="predicted"/>
<organism evidence="1 2">
    <name type="scientific">Dufourea novaeangliae</name>
    <name type="common">Sweat bee</name>
    <dbReference type="NCBI Taxonomy" id="178035"/>
    <lineage>
        <taxon>Eukaryota</taxon>
        <taxon>Metazoa</taxon>
        <taxon>Ecdysozoa</taxon>
        <taxon>Arthropoda</taxon>
        <taxon>Hexapoda</taxon>
        <taxon>Insecta</taxon>
        <taxon>Pterygota</taxon>
        <taxon>Neoptera</taxon>
        <taxon>Endopterygota</taxon>
        <taxon>Hymenoptera</taxon>
        <taxon>Apocrita</taxon>
        <taxon>Aculeata</taxon>
        <taxon>Apoidea</taxon>
        <taxon>Anthophila</taxon>
        <taxon>Halictidae</taxon>
        <taxon>Rophitinae</taxon>
        <taxon>Dufourea</taxon>
    </lineage>
</organism>
<protein>
    <submittedName>
        <fullName evidence="1">Uncharacterized protein</fullName>
    </submittedName>
</protein>
<dbReference type="EMBL" id="KQ434893">
    <property type="protein sequence ID" value="KZC10636.1"/>
    <property type="molecule type" value="Genomic_DNA"/>
</dbReference>
<evidence type="ECO:0000313" key="2">
    <source>
        <dbReference type="Proteomes" id="UP000076502"/>
    </source>
</evidence>
<reference evidence="1 2" key="1">
    <citation type="submission" date="2015-07" db="EMBL/GenBank/DDBJ databases">
        <title>The genome of Dufourea novaeangliae.</title>
        <authorList>
            <person name="Pan H."/>
            <person name="Kapheim K."/>
        </authorList>
    </citation>
    <scope>NUCLEOTIDE SEQUENCE [LARGE SCALE GENOMIC DNA]</scope>
    <source>
        <strain evidence="1">0120121106</strain>
        <tissue evidence="1">Whole body</tissue>
    </source>
</reference>
<accession>A0A154PFH9</accession>
<gene>
    <name evidence="1" type="ORF">WN55_00388</name>
</gene>
<sequence length="63" mass="7488">MTQQRRGMLSTSNWAYNCEREHDTAKIWQQRAAHLNFIRDYTVSIGLPSRFYESLDKVQQPIT</sequence>
<name>A0A154PFH9_DUFNO</name>
<keyword evidence="2" id="KW-1185">Reference proteome</keyword>
<evidence type="ECO:0000313" key="1">
    <source>
        <dbReference type="EMBL" id="KZC10636.1"/>
    </source>
</evidence>
<dbReference type="Proteomes" id="UP000076502">
    <property type="component" value="Unassembled WGS sequence"/>
</dbReference>